<dbReference type="PANTHER" id="PTHR34351:SF1">
    <property type="entry name" value="SLR1927 PROTEIN"/>
    <property type="match status" value="1"/>
</dbReference>
<dbReference type="EMBL" id="JAMQAW010000040">
    <property type="protein sequence ID" value="MCM2392416.1"/>
    <property type="molecule type" value="Genomic_DNA"/>
</dbReference>
<dbReference type="Proteomes" id="UP001431429">
    <property type="component" value="Unassembled WGS sequence"/>
</dbReference>
<keyword evidence="1" id="KW-0812">Transmembrane</keyword>
<proteinExistence type="predicted"/>
<protein>
    <submittedName>
        <fullName evidence="3">DUF58 domain-containing protein</fullName>
    </submittedName>
</protein>
<evidence type="ECO:0000259" key="2">
    <source>
        <dbReference type="Pfam" id="PF01882"/>
    </source>
</evidence>
<feature type="transmembrane region" description="Helical" evidence="1">
    <location>
        <begin position="34"/>
        <end position="51"/>
    </location>
</feature>
<comment type="caution">
    <text evidence="3">The sequence shown here is derived from an EMBL/GenBank/DDBJ whole genome shotgun (WGS) entry which is preliminary data.</text>
</comment>
<feature type="transmembrane region" description="Helical" evidence="1">
    <location>
        <begin position="57"/>
        <end position="75"/>
    </location>
</feature>
<keyword evidence="1" id="KW-1133">Transmembrane helix</keyword>
<accession>A0ABT0UVG9</accession>
<evidence type="ECO:0000313" key="3">
    <source>
        <dbReference type="EMBL" id="MCM2392416.1"/>
    </source>
</evidence>
<keyword evidence="1" id="KW-0472">Membrane</keyword>
<name>A0ABT0UVG9_9ACTN</name>
<dbReference type="InterPro" id="IPR002881">
    <property type="entry name" value="DUF58"/>
</dbReference>
<dbReference type="Pfam" id="PF01882">
    <property type="entry name" value="DUF58"/>
    <property type="match status" value="1"/>
</dbReference>
<gene>
    <name evidence="3" type="ORF">NBG84_29735</name>
</gene>
<organism evidence="3 4">
    <name type="scientific">Streptomyces albipurpureus</name>
    <dbReference type="NCBI Taxonomy" id="2897419"/>
    <lineage>
        <taxon>Bacteria</taxon>
        <taxon>Bacillati</taxon>
        <taxon>Actinomycetota</taxon>
        <taxon>Actinomycetes</taxon>
        <taxon>Kitasatosporales</taxon>
        <taxon>Streptomycetaceae</taxon>
        <taxon>Streptomyces</taxon>
    </lineage>
</organism>
<evidence type="ECO:0000313" key="4">
    <source>
        <dbReference type="Proteomes" id="UP001431429"/>
    </source>
</evidence>
<reference evidence="3" key="1">
    <citation type="submission" date="2022-06" db="EMBL/GenBank/DDBJ databases">
        <title>Genome public.</title>
        <authorList>
            <person name="Sun Q."/>
        </authorList>
    </citation>
    <scope>NUCLEOTIDE SEQUENCE</scope>
    <source>
        <strain evidence="3">CWNU-1</strain>
    </source>
</reference>
<evidence type="ECO:0000256" key="1">
    <source>
        <dbReference type="SAM" id="Phobius"/>
    </source>
</evidence>
<dbReference type="PANTHER" id="PTHR34351">
    <property type="entry name" value="SLR1927 PROTEIN-RELATED"/>
    <property type="match status" value="1"/>
</dbReference>
<feature type="domain" description="DUF58" evidence="2">
    <location>
        <begin position="224"/>
        <end position="307"/>
    </location>
</feature>
<sequence>MSAGGPAPVVDAEGGASTDATGVWAALGGLTTRGRSFLAAGVAAAICAYVLGQSDLLRVGLLLTVLPLVCVIVLYRTRYRVAGSRRLAPSRVPAGEEARVHLRMDNISRLPTGLLMLQDHVPYVLGPRPRFVLDRVEAGGRREVSYRVRSDLRGRYPLGPLQLRLNDPFGMCELTRSFSAFDTLTVIPRTEPLPPVRLMGDASGYGDGRLRSLALAGDDDVIPRNYRYGDDLRRVHWRSTARFGELMVRREEQPQRARCTVLLDTRYTAYEGSGPDSAFEWAVSGAASTLVHILERGFAVRLLTDTGSSVPGEGTDGFTTSAQESAESAGLMMDMLAVVDHSDGDGLTAAHEVLRGGSEGLLIAFFGDLDDEQAALAGRMRQRSKAAVAFVLDSESWMSGGAPSQAVVERVRVLRETGWTALAVGPGASLPALWQQAGQQRLDTSSSGVPGTPGGWS</sequence>
<keyword evidence="4" id="KW-1185">Reference proteome</keyword>
<dbReference type="RefSeq" id="WP_250922739.1">
    <property type="nucleotide sequence ID" value="NZ_JAMQAW010000040.1"/>
</dbReference>